<name>A0ABD1X7G9_9LAMI</name>
<feature type="compositionally biased region" description="Polar residues" evidence="1">
    <location>
        <begin position="395"/>
        <end position="416"/>
    </location>
</feature>
<feature type="compositionally biased region" description="Polar residues" evidence="1">
    <location>
        <begin position="465"/>
        <end position="483"/>
    </location>
</feature>
<keyword evidence="3" id="KW-1185">Reference proteome</keyword>
<gene>
    <name evidence="2" type="ORF">Fot_02645</name>
</gene>
<comment type="caution">
    <text evidence="2">The sequence shown here is derived from an EMBL/GenBank/DDBJ whole genome shotgun (WGS) entry which is preliminary data.</text>
</comment>
<feature type="compositionally biased region" description="Polar residues" evidence="1">
    <location>
        <begin position="300"/>
        <end position="309"/>
    </location>
</feature>
<feature type="region of interest" description="Disordered" evidence="1">
    <location>
        <begin position="1150"/>
        <end position="1191"/>
    </location>
</feature>
<reference evidence="3" key="1">
    <citation type="submission" date="2024-07" db="EMBL/GenBank/DDBJ databases">
        <title>Two chromosome-level genome assemblies of Korean endemic species Abeliophyllum distichum and Forsythia ovata (Oleaceae).</title>
        <authorList>
            <person name="Jang H."/>
        </authorList>
    </citation>
    <scope>NUCLEOTIDE SEQUENCE [LARGE SCALE GENOMIC DNA]</scope>
</reference>
<feature type="region of interest" description="Disordered" evidence="1">
    <location>
        <begin position="1210"/>
        <end position="1244"/>
    </location>
</feature>
<protein>
    <submittedName>
        <fullName evidence="2">Uncharacterized protein</fullName>
    </submittedName>
</protein>
<evidence type="ECO:0000313" key="3">
    <source>
        <dbReference type="Proteomes" id="UP001604277"/>
    </source>
</evidence>
<feature type="region of interest" description="Disordered" evidence="1">
    <location>
        <begin position="1"/>
        <end position="53"/>
    </location>
</feature>
<feature type="compositionally biased region" description="Basic and acidic residues" evidence="1">
    <location>
        <begin position="340"/>
        <end position="349"/>
    </location>
</feature>
<evidence type="ECO:0000256" key="1">
    <source>
        <dbReference type="SAM" id="MobiDB-lite"/>
    </source>
</evidence>
<feature type="compositionally biased region" description="Low complexity" evidence="1">
    <location>
        <begin position="1210"/>
        <end position="1222"/>
    </location>
</feature>
<proteinExistence type="predicted"/>
<feature type="compositionally biased region" description="Polar residues" evidence="1">
    <location>
        <begin position="442"/>
        <end position="452"/>
    </location>
</feature>
<sequence>MAGNSRFELTSGSPESSFAGNYQIGQRGSYSSPALDRSGSFREGAESRMFGSGKATSRGSAMLAGDLPALSQCLLLEPIIMGDQKYTRSGELRRVLGFSVGCSSEDNSFGAAPLKNSPPVAVEELKRLKASVADTCVKASGRAKRLDEHLNKLNKYCEGITSKKLQRNELSTNERSGSSNLKIGTQVNRSSLELGNHKFEDRPKNVILNKRVRTSVAETRTECRGNGLPRQPLVVSKDRDMLKDNSADSDMVEEKIRKLHAGGEGWEKKMKRKRSVGSAFSRPIGNDGEVKRTAHHKLANEQSLQSCDSSHGFRSGASNGASSKLDSTSSPASSSARATIKNEQEKSVPSRDISAGPTKERVLGKGNIKLNTLEENHAICPSPVIKGKASRAPRTGSTIPTNSASNVPRVSGTLESWEQPPGINKNPSVNGANSRKRAIPAGSSSPPITQWVGQRPQKISRTRRTNLVSVSNHDELQMQSEGMSPTDFGARLSSCGNNPPLLSKNAANGIQNFKPKSGNVPSPARLSESEESGAGENRMKEKPVGSGYVDKNAASAGQDAGPSATISKKNKVVVKEENGDGVRRQGQNGRVSPFSRASISPMREKPDNAAPAKPLRNARSGSDKSGSKSGRPLKKLSDRKGFSRLGHVANGGSPDFNGESEDDHEELLSAANLACNSSFLACSSPFWKKFETLFTSIGTDKESYLLQKLKLAEECGSPSQFSGHGSDVQGDVHEKISAFDSLSGKRNQQMTTQSGTKDSSERVEFVEQLQNSSLFGCPDTEKRHDTVTPLYQRVLSALIVEDEIEESEENGFGGPSSFPGDSHLLIDSESRYRDGLDFCEPIFGVQTPKNGNAHIFFSCNGNSDYNRSPSVRHHPHNGELLQGDSGYVHSEVEVLVRLSRCDYGPQSLQTKKYGISSIDCQYEQMCLEDRLVLELQSVGLILETVPALDDREDKVINQDIILLERGLHQQIGKKKMFLDKICKAIEEGKDVDNRDPEQLAMDKLVELAYKKLLATRGSFASKHGIAKVSKQVALAFAKRTLARCRKFEDSGVCCFADESTLRDVIYAAPTQITEGEPLIGADLVVANGSMSGFADGCLSDALETSTHLSDQAFAKNGPISNRGKKKEVLLDDVGGAVFRATSALGILGNAKGKRSERDPSTRNAVSKASMGGSKGERKTKAKPKQKIAQLSTSGNGVVNKFIDATHPLYASASGSGESANNNTCNRKRDVRFMSSGNTPQDSSKDIKESLELGNLPVNDIDSMEELGVDSEIGAPQDFSTWFNFEVDGLQEHDSWMPEHSIHIRIPRFKEAQSSSGAPHSTNLSFPDTWKLGREAITPVILFLENGFCNGG</sequence>
<accession>A0ABD1X7G9</accession>
<feature type="region of interest" description="Disordered" evidence="1">
    <location>
        <begin position="384"/>
        <end position="663"/>
    </location>
</feature>
<feature type="compositionally biased region" description="Low complexity" evidence="1">
    <location>
        <begin position="321"/>
        <end position="338"/>
    </location>
</feature>
<feature type="region of interest" description="Disordered" evidence="1">
    <location>
        <begin position="739"/>
        <end position="761"/>
    </location>
</feature>
<feature type="compositionally biased region" description="Basic and acidic residues" evidence="1">
    <location>
        <begin position="573"/>
        <end position="583"/>
    </location>
</feature>
<dbReference type="Proteomes" id="UP001604277">
    <property type="component" value="Unassembled WGS sequence"/>
</dbReference>
<dbReference type="PANTHER" id="PTHR31115">
    <property type="entry name" value="OS05G0107300 PROTEIN"/>
    <property type="match status" value="1"/>
</dbReference>
<feature type="compositionally biased region" description="Polar residues" evidence="1">
    <location>
        <begin position="585"/>
        <end position="598"/>
    </location>
</feature>
<feature type="compositionally biased region" description="Polar residues" evidence="1">
    <location>
        <begin position="7"/>
        <end position="32"/>
    </location>
</feature>
<dbReference type="PANTHER" id="PTHR31115:SF2">
    <property type="entry name" value="OS05G0107300 PROTEIN"/>
    <property type="match status" value="1"/>
</dbReference>
<dbReference type="EMBL" id="JBFOLJ010000001">
    <property type="protein sequence ID" value="KAL2557906.1"/>
    <property type="molecule type" value="Genomic_DNA"/>
</dbReference>
<evidence type="ECO:0000313" key="2">
    <source>
        <dbReference type="EMBL" id="KAL2557906.1"/>
    </source>
</evidence>
<feature type="compositionally biased region" description="Polar residues" evidence="1">
    <location>
        <begin position="744"/>
        <end position="757"/>
    </location>
</feature>
<organism evidence="2 3">
    <name type="scientific">Forsythia ovata</name>
    <dbReference type="NCBI Taxonomy" id="205694"/>
    <lineage>
        <taxon>Eukaryota</taxon>
        <taxon>Viridiplantae</taxon>
        <taxon>Streptophyta</taxon>
        <taxon>Embryophyta</taxon>
        <taxon>Tracheophyta</taxon>
        <taxon>Spermatophyta</taxon>
        <taxon>Magnoliopsida</taxon>
        <taxon>eudicotyledons</taxon>
        <taxon>Gunneridae</taxon>
        <taxon>Pentapetalae</taxon>
        <taxon>asterids</taxon>
        <taxon>lamiids</taxon>
        <taxon>Lamiales</taxon>
        <taxon>Oleaceae</taxon>
        <taxon>Forsythieae</taxon>
        <taxon>Forsythia</taxon>
    </lineage>
</organism>
<feature type="region of interest" description="Disordered" evidence="1">
    <location>
        <begin position="263"/>
        <end position="360"/>
    </location>
</feature>